<feature type="signal peptide" evidence="1">
    <location>
        <begin position="1"/>
        <end position="26"/>
    </location>
</feature>
<evidence type="ECO:0000313" key="3">
    <source>
        <dbReference type="EMBL" id="HGT48666.1"/>
    </source>
</evidence>
<dbReference type="NCBIfam" id="TIGR04183">
    <property type="entry name" value="Por_Secre_tail"/>
    <property type="match status" value="1"/>
</dbReference>
<comment type="caution">
    <text evidence="3">The sequence shown here is derived from an EMBL/GenBank/DDBJ whole genome shotgun (WGS) entry which is preliminary data.</text>
</comment>
<feature type="chain" id="PRO_5032368414" evidence="1">
    <location>
        <begin position="27"/>
        <end position="442"/>
    </location>
</feature>
<dbReference type="InterPro" id="IPR013783">
    <property type="entry name" value="Ig-like_fold"/>
</dbReference>
<feature type="domain" description="Secretion system C-terminal sorting" evidence="2">
    <location>
        <begin position="359"/>
        <end position="428"/>
    </location>
</feature>
<reference evidence="3" key="1">
    <citation type="journal article" date="2020" name="mSystems">
        <title>Genome- and Community-Level Interaction Insights into Carbon Utilization and Element Cycling Functions of Hydrothermarchaeota in Hydrothermal Sediment.</title>
        <authorList>
            <person name="Zhou Z."/>
            <person name="Liu Y."/>
            <person name="Xu W."/>
            <person name="Pan J."/>
            <person name="Luo Z.H."/>
            <person name="Li M."/>
        </authorList>
    </citation>
    <scope>NUCLEOTIDE SEQUENCE [LARGE SCALE GENOMIC DNA]</scope>
    <source>
        <strain evidence="3">SpSt-500</strain>
    </source>
</reference>
<dbReference type="Gene3D" id="2.60.40.4070">
    <property type="match status" value="1"/>
</dbReference>
<dbReference type="Gene3D" id="2.60.40.10">
    <property type="entry name" value="Immunoglobulins"/>
    <property type="match status" value="1"/>
</dbReference>
<evidence type="ECO:0000256" key="1">
    <source>
        <dbReference type="SAM" id="SignalP"/>
    </source>
</evidence>
<proteinExistence type="predicted"/>
<dbReference type="EMBL" id="DSVI01000019">
    <property type="protein sequence ID" value="HGT48666.1"/>
    <property type="molecule type" value="Genomic_DNA"/>
</dbReference>
<dbReference type="Gene3D" id="2.60.40.1190">
    <property type="match status" value="1"/>
</dbReference>
<keyword evidence="1" id="KW-0732">Signal</keyword>
<dbReference type="InterPro" id="IPR026444">
    <property type="entry name" value="Secre_tail"/>
</dbReference>
<dbReference type="Pfam" id="PF18962">
    <property type="entry name" value="Por_Secre_tail"/>
    <property type="match status" value="1"/>
</dbReference>
<sequence length="442" mass="48903">MRLFNISVLLSVLFLLIGNNANYAQATSDPASLPVYKTSAPISLDGLLNESDWAVDKPHLMFRIGGVPSGNSNTPTNFAIVKPPYTDTSTCYVKFLRNGMDLYFSLNSNDKQVCRFDWEGDGMFMKIKDAANNDKEYKIYVGVVSGVPQFVFETNGPANSGAGVGVPKAGTTIYDSSDVDNGYTAEMVIHLNELGFTTVPSSVTLLINIFDPDNYSLGVPPWGPNGNYAKQWWGSEWGGTYRTLDLLDVTVPVELTSFTARYDGLAAYLQWSTATETNNRLFEIQRSINGSEFSTIGIVEGKGTTTIPQNYVYVDKNLDPSTSYSYRLKQIDFDGHYTYSKVVELGETNPVNFELMQNYPNPFNPSTKISFYLPQQANVQIEVFNLLGQKITTLVNQKMNAGKHTIDFNASDLAGGVYLYSLKAQDNNGVVTSITKKMTFLK</sequence>
<gene>
    <name evidence="3" type="ORF">ENS56_11565</name>
</gene>
<evidence type="ECO:0000259" key="2">
    <source>
        <dbReference type="Pfam" id="PF18962"/>
    </source>
</evidence>
<dbReference type="SUPFAM" id="SSF49344">
    <property type="entry name" value="CBD9-like"/>
    <property type="match status" value="1"/>
</dbReference>
<dbReference type="AlphaFoldDB" id="A0A832DP28"/>
<name>A0A832DP28_9BACT</name>
<protein>
    <submittedName>
        <fullName evidence="3">T9SS type A sorting domain-containing protein</fullName>
    </submittedName>
</protein>
<organism evidence="3">
    <name type="scientific">Ignavibacterium album</name>
    <dbReference type="NCBI Taxonomy" id="591197"/>
    <lineage>
        <taxon>Bacteria</taxon>
        <taxon>Pseudomonadati</taxon>
        <taxon>Ignavibacteriota</taxon>
        <taxon>Ignavibacteria</taxon>
        <taxon>Ignavibacteriales</taxon>
        <taxon>Ignavibacteriaceae</taxon>
        <taxon>Ignavibacterium</taxon>
    </lineage>
</organism>
<accession>A0A832DP28</accession>